<feature type="transmembrane region" description="Helical" evidence="1">
    <location>
        <begin position="66"/>
        <end position="87"/>
    </location>
</feature>
<dbReference type="RefSeq" id="WP_182515507.1">
    <property type="nucleotide sequence ID" value="NZ_JACGXP010000002.1"/>
</dbReference>
<sequence>MLRKNKNTPAPIRFDEAEFARQYRQRAAPSSALVAAFHKAASGDDSMALRVLNRVRADAATGRGGILTMFAVALAVVGSMTTTALTVTEGSAPEHWRVVFGTVMVGTAAGFTVLGVWLYVWLSSRHRCGNMWKDALEHAPRAPRPARR</sequence>
<evidence type="ECO:0000256" key="1">
    <source>
        <dbReference type="SAM" id="Phobius"/>
    </source>
</evidence>
<organism evidence="2 3">
    <name type="scientific">Curtobacterium pusillum</name>
    <dbReference type="NCBI Taxonomy" id="69373"/>
    <lineage>
        <taxon>Bacteria</taxon>
        <taxon>Bacillati</taxon>
        <taxon>Actinomycetota</taxon>
        <taxon>Actinomycetes</taxon>
        <taxon>Micrococcales</taxon>
        <taxon>Microbacteriaceae</taxon>
        <taxon>Curtobacterium</taxon>
    </lineage>
</organism>
<evidence type="ECO:0000313" key="3">
    <source>
        <dbReference type="Proteomes" id="UP000590225"/>
    </source>
</evidence>
<name>A0AAW3T4S9_9MICO</name>
<keyword evidence="1" id="KW-0812">Transmembrane</keyword>
<dbReference type="Proteomes" id="UP000590225">
    <property type="component" value="Unassembled WGS sequence"/>
</dbReference>
<feature type="transmembrane region" description="Helical" evidence="1">
    <location>
        <begin position="99"/>
        <end position="122"/>
    </location>
</feature>
<reference evidence="2 3" key="1">
    <citation type="submission" date="2020-07" db="EMBL/GenBank/DDBJ databases">
        <title>Above-ground endophytic microbial communities from plants in different locations in the United States.</title>
        <authorList>
            <person name="Frank C."/>
        </authorList>
    </citation>
    <scope>NUCLEOTIDE SEQUENCE [LARGE SCALE GENOMIC DNA]</scope>
    <source>
        <strain evidence="2 3">WPL5_2</strain>
    </source>
</reference>
<evidence type="ECO:0000313" key="2">
    <source>
        <dbReference type="EMBL" id="MBA8989902.1"/>
    </source>
</evidence>
<keyword evidence="1" id="KW-0472">Membrane</keyword>
<gene>
    <name evidence="2" type="ORF">FHW23_001148</name>
</gene>
<dbReference type="EMBL" id="JACGXP010000002">
    <property type="protein sequence ID" value="MBA8989902.1"/>
    <property type="molecule type" value="Genomic_DNA"/>
</dbReference>
<evidence type="ECO:0008006" key="4">
    <source>
        <dbReference type="Google" id="ProtNLM"/>
    </source>
</evidence>
<accession>A0AAW3T4S9</accession>
<comment type="caution">
    <text evidence="2">The sequence shown here is derived from an EMBL/GenBank/DDBJ whole genome shotgun (WGS) entry which is preliminary data.</text>
</comment>
<proteinExistence type="predicted"/>
<dbReference type="AlphaFoldDB" id="A0AAW3T4S9"/>
<protein>
    <recommendedName>
        <fullName evidence="4">Superfamily III holin-X</fullName>
    </recommendedName>
</protein>
<keyword evidence="1" id="KW-1133">Transmembrane helix</keyword>